<name>A0A0F9U1B7_9ZZZZ</name>
<comment type="caution">
    <text evidence="1">The sequence shown here is derived from an EMBL/GenBank/DDBJ whole genome shotgun (WGS) entry which is preliminary data.</text>
</comment>
<sequence>MSLCQNCRDALDDPGSQALDLLAKLGNAMAGLEGHKAGLPKLVDEACEDMAEFLVTHKPNWHVLKDDQQLEEAARTAGLFVAEEPH</sequence>
<protein>
    <submittedName>
        <fullName evidence="1">Uncharacterized protein</fullName>
    </submittedName>
</protein>
<dbReference type="AlphaFoldDB" id="A0A0F9U1B7"/>
<organism evidence="1">
    <name type="scientific">marine sediment metagenome</name>
    <dbReference type="NCBI Taxonomy" id="412755"/>
    <lineage>
        <taxon>unclassified sequences</taxon>
        <taxon>metagenomes</taxon>
        <taxon>ecological metagenomes</taxon>
    </lineage>
</organism>
<proteinExistence type="predicted"/>
<reference evidence="1" key="1">
    <citation type="journal article" date="2015" name="Nature">
        <title>Complex archaea that bridge the gap between prokaryotes and eukaryotes.</title>
        <authorList>
            <person name="Spang A."/>
            <person name="Saw J.H."/>
            <person name="Jorgensen S.L."/>
            <person name="Zaremba-Niedzwiedzka K."/>
            <person name="Martijn J."/>
            <person name="Lind A.E."/>
            <person name="van Eijk R."/>
            <person name="Schleper C."/>
            <person name="Guy L."/>
            <person name="Ettema T.J."/>
        </authorList>
    </citation>
    <scope>NUCLEOTIDE SEQUENCE</scope>
</reference>
<accession>A0A0F9U1B7</accession>
<gene>
    <name evidence="1" type="ORF">LCGC14_0323210</name>
</gene>
<evidence type="ECO:0000313" key="1">
    <source>
        <dbReference type="EMBL" id="KKN81102.1"/>
    </source>
</evidence>
<dbReference type="EMBL" id="LAZR01000220">
    <property type="protein sequence ID" value="KKN81102.1"/>
    <property type="molecule type" value="Genomic_DNA"/>
</dbReference>